<protein>
    <submittedName>
        <fullName evidence="2">Uncharacterized protein</fullName>
    </submittedName>
</protein>
<proteinExistence type="predicted"/>
<dbReference type="AlphaFoldDB" id="A0A7W7RHA7"/>
<keyword evidence="3" id="KW-1185">Reference proteome</keyword>
<name>A0A7W7RHA7_9ACTN</name>
<evidence type="ECO:0000256" key="1">
    <source>
        <dbReference type="SAM" id="MobiDB-lite"/>
    </source>
</evidence>
<dbReference type="RefSeq" id="WP_184578730.1">
    <property type="nucleotide sequence ID" value="NZ_JACHJT010000001.1"/>
</dbReference>
<organism evidence="2 3">
    <name type="scientific">Lipingzhangella halophila</name>
    <dbReference type="NCBI Taxonomy" id="1783352"/>
    <lineage>
        <taxon>Bacteria</taxon>
        <taxon>Bacillati</taxon>
        <taxon>Actinomycetota</taxon>
        <taxon>Actinomycetes</taxon>
        <taxon>Streptosporangiales</taxon>
        <taxon>Nocardiopsidaceae</taxon>
        <taxon>Lipingzhangella</taxon>
    </lineage>
</organism>
<gene>
    <name evidence="2" type="ORF">F4561_002687</name>
</gene>
<accession>A0A7W7RHA7</accession>
<feature type="region of interest" description="Disordered" evidence="1">
    <location>
        <begin position="1"/>
        <end position="20"/>
    </location>
</feature>
<reference evidence="2 3" key="1">
    <citation type="submission" date="2020-08" db="EMBL/GenBank/DDBJ databases">
        <title>Sequencing the genomes of 1000 actinobacteria strains.</title>
        <authorList>
            <person name="Klenk H.-P."/>
        </authorList>
    </citation>
    <scope>NUCLEOTIDE SEQUENCE [LARGE SCALE GENOMIC DNA]</scope>
    <source>
        <strain evidence="2 3">DSM 102030</strain>
    </source>
</reference>
<comment type="caution">
    <text evidence="2">The sequence shown here is derived from an EMBL/GenBank/DDBJ whole genome shotgun (WGS) entry which is preliminary data.</text>
</comment>
<dbReference type="EMBL" id="JACHJT010000001">
    <property type="protein sequence ID" value="MBB4931867.1"/>
    <property type="molecule type" value="Genomic_DNA"/>
</dbReference>
<evidence type="ECO:0000313" key="2">
    <source>
        <dbReference type="EMBL" id="MBB4931867.1"/>
    </source>
</evidence>
<evidence type="ECO:0000313" key="3">
    <source>
        <dbReference type="Proteomes" id="UP000523007"/>
    </source>
</evidence>
<sequence>MDEMIRVTLTGGGPLDGQTQEWHRADLPEDPAEWGTYMIVDGPKALARDPGARAAYEPEEGGDPRVWVWRGWVP</sequence>
<dbReference type="Proteomes" id="UP000523007">
    <property type="component" value="Unassembled WGS sequence"/>
</dbReference>